<dbReference type="Proteomes" id="UP000322079">
    <property type="component" value="Chromosome"/>
</dbReference>
<dbReference type="Pfam" id="PF13807">
    <property type="entry name" value="GNVR"/>
    <property type="match status" value="1"/>
</dbReference>
<keyword evidence="4" id="KW-1185">Reference proteome</keyword>
<dbReference type="PANTHER" id="PTHR32309:SF31">
    <property type="entry name" value="CAPSULAR EXOPOLYSACCHARIDE FAMILY"/>
    <property type="match status" value="1"/>
</dbReference>
<proteinExistence type="predicted"/>
<keyword evidence="1" id="KW-1133">Transmembrane helix</keyword>
<gene>
    <name evidence="3" type="ORF">FYK34_19975</name>
</gene>
<dbReference type="EMBL" id="CP043473">
    <property type="protein sequence ID" value="QEL57681.1"/>
    <property type="molecule type" value="Genomic_DNA"/>
</dbReference>
<dbReference type="AlphaFoldDB" id="A0A5C1DLX3"/>
<evidence type="ECO:0000256" key="1">
    <source>
        <dbReference type="SAM" id="Phobius"/>
    </source>
</evidence>
<name>A0A5C1DLX3_9NEIS</name>
<evidence type="ECO:0000313" key="3">
    <source>
        <dbReference type="EMBL" id="QEL57681.1"/>
    </source>
</evidence>
<accession>A0A5C1DLX3</accession>
<reference evidence="3 4" key="1">
    <citation type="submission" date="2019-08" db="EMBL/GenBank/DDBJ databases">
        <title>Chromobacterium paludis, a novel bacterium isolated from a Maryland marsh pond.</title>
        <authorList>
            <person name="Blackburn M.B."/>
            <person name="Gundersen-Rindal D.E."/>
        </authorList>
    </citation>
    <scope>NUCLEOTIDE SEQUENCE [LARGE SCALE GENOMIC DNA]</scope>
    <source>
        <strain evidence="4">IIBBL 257-1</strain>
    </source>
</reference>
<organism evidence="3 4">
    <name type="scientific">Chromobacterium paludis</name>
    <dbReference type="NCBI Taxonomy" id="2605945"/>
    <lineage>
        <taxon>Bacteria</taxon>
        <taxon>Pseudomonadati</taxon>
        <taxon>Pseudomonadota</taxon>
        <taxon>Betaproteobacteria</taxon>
        <taxon>Neisseriales</taxon>
        <taxon>Chromobacteriaceae</taxon>
        <taxon>Chromobacterium</taxon>
    </lineage>
</organism>
<keyword evidence="1" id="KW-0812">Transmembrane</keyword>
<dbReference type="InterPro" id="IPR032807">
    <property type="entry name" value="GNVR"/>
</dbReference>
<dbReference type="KEGG" id="chrm:FYK34_19975"/>
<feature type="domain" description="Tyrosine-protein kinase G-rich" evidence="2">
    <location>
        <begin position="240"/>
        <end position="310"/>
    </location>
</feature>
<evidence type="ECO:0000313" key="4">
    <source>
        <dbReference type="Proteomes" id="UP000322079"/>
    </source>
</evidence>
<keyword evidence="1" id="KW-0472">Membrane</keyword>
<feature type="transmembrane region" description="Helical" evidence="1">
    <location>
        <begin position="26"/>
        <end position="46"/>
    </location>
</feature>
<dbReference type="PANTHER" id="PTHR32309">
    <property type="entry name" value="TYROSINE-PROTEIN KINASE"/>
    <property type="match status" value="1"/>
</dbReference>
<sequence>MVENGTYKMHDDDLDLAQIWSFLCTWYRWLLAGGMLFALVAIFVVFQLPNQYEGKALLAIPVPVGAQGGISIATGGATLDALVERFDLMGRYQVADTREAKIALSNRLKATANKDGLLELNVRDIEPEKAADLANALASSVRQQILDSHVTEQSKRLFVMRGRLDIARRELDNAASAMEKMDLRNKLALDGNAEQILAGFAALDAQNALAENEGQTGKLLQLRADLERGNSSLSRLPGEQLKVLRDFYFNRAMVDELQKQVKVAQLQAAQDVQIVLAASVPVEKVGPKRGLIVILSGLVGLMVATGLCLALQAQRQRRLVAV</sequence>
<evidence type="ECO:0000259" key="2">
    <source>
        <dbReference type="Pfam" id="PF13807"/>
    </source>
</evidence>
<dbReference type="InterPro" id="IPR050445">
    <property type="entry name" value="Bact_polysacc_biosynth/exp"/>
</dbReference>
<feature type="transmembrane region" description="Helical" evidence="1">
    <location>
        <begin position="291"/>
        <end position="313"/>
    </location>
</feature>
<protein>
    <recommendedName>
        <fullName evidence="2">Tyrosine-protein kinase G-rich domain-containing protein</fullName>
    </recommendedName>
</protein>